<reference evidence="2" key="1">
    <citation type="submission" date="2012-12" db="EMBL/GenBank/DDBJ databases">
        <title>Identification and characterization of a phenylalanine ammonia-lyase gene family in Isatis indigotica Fort.</title>
        <authorList>
            <person name="Liu Q."/>
            <person name="Chen J."/>
            <person name="Zhou X."/>
            <person name="Di P."/>
            <person name="Xiao Y."/>
            <person name="Xuan H."/>
            <person name="Zhang L."/>
            <person name="Chen W."/>
        </authorList>
    </citation>
    <scope>NUCLEOTIDE SEQUENCE</scope>
    <source>
        <tissue evidence="2">Salivary gland</tissue>
    </source>
</reference>
<keyword evidence="1" id="KW-0732">Signal</keyword>
<accession>A0A0K8RI67</accession>
<dbReference type="AlphaFoldDB" id="A0A0K8RI67"/>
<dbReference type="EMBL" id="GADI01003047">
    <property type="protein sequence ID" value="JAA70761.1"/>
    <property type="molecule type" value="mRNA"/>
</dbReference>
<evidence type="ECO:0000313" key="2">
    <source>
        <dbReference type="EMBL" id="JAA70761.1"/>
    </source>
</evidence>
<name>A0A0K8RI67_IXORI</name>
<sequence length="133" mass="14736">MKVYLIEIAVLLAVTSFIFCKEDTDSSVASGESGSTESKQPVFCSALLDDQKKIFDCTQREINGSPETQKTLKDYTLILCDDFNTFYTSICNNTNHVLINMTDQETKTLFDVVLECETSLDVTLPPTSTPPAC</sequence>
<feature type="signal peptide" evidence="1">
    <location>
        <begin position="1"/>
        <end position="20"/>
    </location>
</feature>
<feature type="chain" id="PRO_5005517724" evidence="1">
    <location>
        <begin position="21"/>
        <end position="133"/>
    </location>
</feature>
<proteinExistence type="evidence at transcript level"/>
<evidence type="ECO:0000256" key="1">
    <source>
        <dbReference type="SAM" id="SignalP"/>
    </source>
</evidence>
<protein>
    <submittedName>
        <fullName evidence="2">Putative ixodes 14 kDa protein</fullName>
    </submittedName>
</protein>
<organism evidence="2">
    <name type="scientific">Ixodes ricinus</name>
    <name type="common">Common tick</name>
    <name type="synonym">Acarus ricinus</name>
    <dbReference type="NCBI Taxonomy" id="34613"/>
    <lineage>
        <taxon>Eukaryota</taxon>
        <taxon>Metazoa</taxon>
        <taxon>Ecdysozoa</taxon>
        <taxon>Arthropoda</taxon>
        <taxon>Chelicerata</taxon>
        <taxon>Arachnida</taxon>
        <taxon>Acari</taxon>
        <taxon>Parasitiformes</taxon>
        <taxon>Ixodida</taxon>
        <taxon>Ixodoidea</taxon>
        <taxon>Ixodidae</taxon>
        <taxon>Ixodinae</taxon>
        <taxon>Ixodes</taxon>
    </lineage>
</organism>